<feature type="region of interest" description="Disordered" evidence="1">
    <location>
        <begin position="86"/>
        <end position="109"/>
    </location>
</feature>
<sequence>MGHSSSSGYGTAPPAQWIITPQVDLGVPRGVASTSGTRLKEPEGGCEVPKMAAGGRGVAQVSWVEGMDLNYNEDSPEAGELVEVDSAMDDDRRDVWEQGVPNGSRSNIL</sequence>
<accession>A0AAV7MSR6</accession>
<dbReference type="Proteomes" id="UP001066276">
    <property type="component" value="Chromosome 9"/>
</dbReference>
<reference evidence="2" key="1">
    <citation type="journal article" date="2022" name="bioRxiv">
        <title>Sequencing and chromosome-scale assembly of the giantPleurodeles waltlgenome.</title>
        <authorList>
            <person name="Brown T."/>
            <person name="Elewa A."/>
            <person name="Iarovenko S."/>
            <person name="Subramanian E."/>
            <person name="Araus A.J."/>
            <person name="Petzold A."/>
            <person name="Susuki M."/>
            <person name="Suzuki K.-i.T."/>
            <person name="Hayashi T."/>
            <person name="Toyoda A."/>
            <person name="Oliveira C."/>
            <person name="Osipova E."/>
            <person name="Leigh N.D."/>
            <person name="Simon A."/>
            <person name="Yun M.H."/>
        </authorList>
    </citation>
    <scope>NUCLEOTIDE SEQUENCE</scope>
    <source>
        <strain evidence="2">20211129_DDA</strain>
        <tissue evidence="2">Liver</tissue>
    </source>
</reference>
<dbReference type="EMBL" id="JANPWB010000013">
    <property type="protein sequence ID" value="KAJ1106718.1"/>
    <property type="molecule type" value="Genomic_DNA"/>
</dbReference>
<protein>
    <submittedName>
        <fullName evidence="2">Uncharacterized protein</fullName>
    </submittedName>
</protein>
<feature type="region of interest" description="Disordered" evidence="1">
    <location>
        <begin position="30"/>
        <end position="51"/>
    </location>
</feature>
<dbReference type="AlphaFoldDB" id="A0AAV7MSR6"/>
<gene>
    <name evidence="2" type="ORF">NDU88_004118</name>
</gene>
<evidence type="ECO:0000313" key="2">
    <source>
        <dbReference type="EMBL" id="KAJ1106718.1"/>
    </source>
</evidence>
<evidence type="ECO:0000256" key="1">
    <source>
        <dbReference type="SAM" id="MobiDB-lite"/>
    </source>
</evidence>
<keyword evidence="3" id="KW-1185">Reference proteome</keyword>
<comment type="caution">
    <text evidence="2">The sequence shown here is derived from an EMBL/GenBank/DDBJ whole genome shotgun (WGS) entry which is preliminary data.</text>
</comment>
<evidence type="ECO:0000313" key="3">
    <source>
        <dbReference type="Proteomes" id="UP001066276"/>
    </source>
</evidence>
<name>A0AAV7MSR6_PLEWA</name>
<organism evidence="2 3">
    <name type="scientific">Pleurodeles waltl</name>
    <name type="common">Iberian ribbed newt</name>
    <dbReference type="NCBI Taxonomy" id="8319"/>
    <lineage>
        <taxon>Eukaryota</taxon>
        <taxon>Metazoa</taxon>
        <taxon>Chordata</taxon>
        <taxon>Craniata</taxon>
        <taxon>Vertebrata</taxon>
        <taxon>Euteleostomi</taxon>
        <taxon>Amphibia</taxon>
        <taxon>Batrachia</taxon>
        <taxon>Caudata</taxon>
        <taxon>Salamandroidea</taxon>
        <taxon>Salamandridae</taxon>
        <taxon>Pleurodelinae</taxon>
        <taxon>Pleurodeles</taxon>
    </lineage>
</organism>
<proteinExistence type="predicted"/>